<gene>
    <name evidence="2" type="ORF">B0H17DRAFT_1138399</name>
</gene>
<dbReference type="Proteomes" id="UP001221757">
    <property type="component" value="Unassembled WGS sequence"/>
</dbReference>
<sequence length="287" mass="32936">MFRILKGFTVHMRRDLLPRHLSFSATPTEESKLMILFRDVDRTRFPARFNILAVFGLRQSTRHSRGVRAIFVTASLRLALRKFLVTSTGFSRTWLLTPDTAKARHLDNHMTAANKPRLDSATHRRTRPQLVHPPIFTSLVNTGLSPQLSPTQISLLNALGGVTGEYDCQVQHQKRRTNTSSSYNLDSSSTSQRGRERDSNRWGVVVVMNKLLFPCRDPDIHRNDEVSRFTIKLTNFPVPKRSDEVTKTRNSQKLVSVVTESLLERDIRLIDEQGVGWRPRLKLRKGR</sequence>
<evidence type="ECO:0000313" key="2">
    <source>
        <dbReference type="EMBL" id="KAJ7681498.1"/>
    </source>
</evidence>
<accession>A0AAD7D6E8</accession>
<evidence type="ECO:0000256" key="1">
    <source>
        <dbReference type="SAM" id="MobiDB-lite"/>
    </source>
</evidence>
<proteinExistence type="predicted"/>
<dbReference type="AlphaFoldDB" id="A0AAD7D6E8"/>
<name>A0AAD7D6E8_MYCRO</name>
<organism evidence="2 3">
    <name type="scientific">Mycena rosella</name>
    <name type="common">Pink bonnet</name>
    <name type="synonym">Agaricus rosellus</name>
    <dbReference type="NCBI Taxonomy" id="1033263"/>
    <lineage>
        <taxon>Eukaryota</taxon>
        <taxon>Fungi</taxon>
        <taxon>Dikarya</taxon>
        <taxon>Basidiomycota</taxon>
        <taxon>Agaricomycotina</taxon>
        <taxon>Agaricomycetes</taxon>
        <taxon>Agaricomycetidae</taxon>
        <taxon>Agaricales</taxon>
        <taxon>Marasmiineae</taxon>
        <taxon>Mycenaceae</taxon>
        <taxon>Mycena</taxon>
    </lineage>
</organism>
<protein>
    <submittedName>
        <fullName evidence="2">Uncharacterized protein</fullName>
    </submittedName>
</protein>
<feature type="region of interest" description="Disordered" evidence="1">
    <location>
        <begin position="172"/>
        <end position="199"/>
    </location>
</feature>
<evidence type="ECO:0000313" key="3">
    <source>
        <dbReference type="Proteomes" id="UP001221757"/>
    </source>
</evidence>
<reference evidence="2" key="1">
    <citation type="submission" date="2023-03" db="EMBL/GenBank/DDBJ databases">
        <title>Massive genome expansion in bonnet fungi (Mycena s.s.) driven by repeated elements and novel gene families across ecological guilds.</title>
        <authorList>
            <consortium name="Lawrence Berkeley National Laboratory"/>
            <person name="Harder C.B."/>
            <person name="Miyauchi S."/>
            <person name="Viragh M."/>
            <person name="Kuo A."/>
            <person name="Thoen E."/>
            <person name="Andreopoulos B."/>
            <person name="Lu D."/>
            <person name="Skrede I."/>
            <person name="Drula E."/>
            <person name="Henrissat B."/>
            <person name="Morin E."/>
            <person name="Kohler A."/>
            <person name="Barry K."/>
            <person name="LaButti K."/>
            <person name="Morin E."/>
            <person name="Salamov A."/>
            <person name="Lipzen A."/>
            <person name="Mereny Z."/>
            <person name="Hegedus B."/>
            <person name="Baldrian P."/>
            <person name="Stursova M."/>
            <person name="Weitz H."/>
            <person name="Taylor A."/>
            <person name="Grigoriev I.V."/>
            <person name="Nagy L.G."/>
            <person name="Martin F."/>
            <person name="Kauserud H."/>
        </authorList>
    </citation>
    <scope>NUCLEOTIDE SEQUENCE</scope>
    <source>
        <strain evidence="2">CBHHK067</strain>
    </source>
</reference>
<feature type="compositionally biased region" description="Low complexity" evidence="1">
    <location>
        <begin position="178"/>
        <end position="191"/>
    </location>
</feature>
<keyword evidence="3" id="KW-1185">Reference proteome</keyword>
<comment type="caution">
    <text evidence="2">The sequence shown here is derived from an EMBL/GenBank/DDBJ whole genome shotgun (WGS) entry which is preliminary data.</text>
</comment>
<dbReference type="EMBL" id="JARKIE010000117">
    <property type="protein sequence ID" value="KAJ7681498.1"/>
    <property type="molecule type" value="Genomic_DNA"/>
</dbReference>